<dbReference type="Proteomes" id="UP001152799">
    <property type="component" value="Chromosome 2"/>
</dbReference>
<dbReference type="AlphaFoldDB" id="A0A9N9MIV1"/>
<name>A0A9N9MIV1_9CUCU</name>
<reference evidence="2" key="1">
    <citation type="submission" date="2022-01" db="EMBL/GenBank/DDBJ databases">
        <authorList>
            <person name="King R."/>
        </authorList>
    </citation>
    <scope>NUCLEOTIDE SEQUENCE</scope>
</reference>
<dbReference type="EMBL" id="OU892278">
    <property type="protein sequence ID" value="CAG9765158.1"/>
    <property type="molecule type" value="Genomic_DNA"/>
</dbReference>
<evidence type="ECO:0000259" key="1">
    <source>
        <dbReference type="Pfam" id="PF14846"/>
    </source>
</evidence>
<keyword evidence="3" id="KW-1185">Reference proteome</keyword>
<feature type="domain" description="DUF4485" evidence="1">
    <location>
        <begin position="19"/>
        <end position="98"/>
    </location>
</feature>
<accession>A0A9N9MIV1</accession>
<sequence>MEINETSIMEGGPNPCIALDDQFRYNYQLVERLQESLSPNEQNKIQTWCEKLLTMDQNVNQMELRCEYMWFIFIMLQAGGVRDPFMQLPPIELPPLTQFLPWQVYDEVLLSMEPRMNLEAKGENQT</sequence>
<evidence type="ECO:0000313" key="3">
    <source>
        <dbReference type="Proteomes" id="UP001152799"/>
    </source>
</evidence>
<protein>
    <recommendedName>
        <fullName evidence="1">DUF4485 domain-containing protein</fullName>
    </recommendedName>
</protein>
<organism evidence="2 3">
    <name type="scientific">Ceutorhynchus assimilis</name>
    <name type="common">cabbage seed weevil</name>
    <dbReference type="NCBI Taxonomy" id="467358"/>
    <lineage>
        <taxon>Eukaryota</taxon>
        <taxon>Metazoa</taxon>
        <taxon>Ecdysozoa</taxon>
        <taxon>Arthropoda</taxon>
        <taxon>Hexapoda</taxon>
        <taxon>Insecta</taxon>
        <taxon>Pterygota</taxon>
        <taxon>Neoptera</taxon>
        <taxon>Endopterygota</taxon>
        <taxon>Coleoptera</taxon>
        <taxon>Polyphaga</taxon>
        <taxon>Cucujiformia</taxon>
        <taxon>Curculionidae</taxon>
        <taxon>Ceutorhynchinae</taxon>
        <taxon>Ceutorhynchus</taxon>
    </lineage>
</organism>
<evidence type="ECO:0000313" key="2">
    <source>
        <dbReference type="EMBL" id="CAG9765158.1"/>
    </source>
</evidence>
<gene>
    <name evidence="2" type="ORF">CEUTPL_LOCUS5774</name>
</gene>
<dbReference type="InterPro" id="IPR027831">
    <property type="entry name" value="DUF4485"/>
</dbReference>
<dbReference type="Pfam" id="PF14846">
    <property type="entry name" value="DUF4485"/>
    <property type="match status" value="1"/>
</dbReference>
<dbReference type="OrthoDB" id="6629291at2759"/>
<proteinExistence type="predicted"/>